<dbReference type="AlphaFoldDB" id="U3GZN8"/>
<evidence type="ECO:0000256" key="4">
    <source>
        <dbReference type="ARBA" id="ARBA00022598"/>
    </source>
</evidence>
<dbReference type="InterPro" id="IPR013221">
    <property type="entry name" value="Mur_ligase_cen"/>
</dbReference>
<evidence type="ECO:0000313" key="12">
    <source>
        <dbReference type="Proteomes" id="UP000016943"/>
    </source>
</evidence>
<evidence type="ECO:0000256" key="3">
    <source>
        <dbReference type="ARBA" id="ARBA00022490"/>
    </source>
</evidence>
<dbReference type="GO" id="GO:0005737">
    <property type="term" value="C:cytoplasm"/>
    <property type="evidence" value="ECO:0007669"/>
    <property type="project" value="UniProtKB-SubCell"/>
</dbReference>
<comment type="subcellular location">
    <subcellularLocation>
        <location evidence="1 7 8">Cytoplasm</location>
    </subcellularLocation>
</comment>
<keyword evidence="7 8" id="KW-0131">Cell cycle</keyword>
<comment type="function">
    <text evidence="7 8">Cell wall formation. Catalyzes the addition of glutamate to the nucleotide precursor UDP-N-acetylmuramoyl-L-alanine (UMA).</text>
</comment>
<protein>
    <recommendedName>
        <fullName evidence="7 8">UDP-N-acetylmuramoylalanine--D-glutamate ligase</fullName>
        <ecNumber evidence="7 8">6.3.2.9</ecNumber>
    </recommendedName>
    <alternativeName>
        <fullName evidence="7">D-glutamic acid-adding enzyme</fullName>
    </alternativeName>
    <alternativeName>
        <fullName evidence="7">UDP-N-acetylmuramoyl-L-alanyl-D-glutamate synthetase</fullName>
    </alternativeName>
</protein>
<dbReference type="GeneID" id="78250100"/>
<dbReference type="InterPro" id="IPR005762">
    <property type="entry name" value="MurD"/>
</dbReference>
<dbReference type="InterPro" id="IPR004101">
    <property type="entry name" value="Mur_ligase_C"/>
</dbReference>
<dbReference type="EC" id="6.3.2.9" evidence="7 8"/>
<dbReference type="GO" id="GO:0008764">
    <property type="term" value="F:UDP-N-acetylmuramoylalanine-D-glutamate ligase activity"/>
    <property type="evidence" value="ECO:0007669"/>
    <property type="project" value="UniProtKB-UniRule"/>
</dbReference>
<dbReference type="SUPFAM" id="SSF53244">
    <property type="entry name" value="MurD-like peptide ligases, peptide-binding domain"/>
    <property type="match status" value="1"/>
</dbReference>
<dbReference type="UniPathway" id="UPA00219"/>
<dbReference type="Gene3D" id="3.40.1190.10">
    <property type="entry name" value="Mur-like, catalytic domain"/>
    <property type="match status" value="1"/>
</dbReference>
<dbReference type="Gene3D" id="3.40.50.720">
    <property type="entry name" value="NAD(P)-binding Rossmann-like Domain"/>
    <property type="match status" value="1"/>
</dbReference>
<dbReference type="Proteomes" id="UP000016943">
    <property type="component" value="Chromosome"/>
</dbReference>
<dbReference type="InterPro" id="IPR036565">
    <property type="entry name" value="Mur-like_cat_sf"/>
</dbReference>
<dbReference type="PANTHER" id="PTHR43692:SF1">
    <property type="entry name" value="UDP-N-ACETYLMURAMOYLALANINE--D-GLUTAMATE LIGASE"/>
    <property type="match status" value="1"/>
</dbReference>
<dbReference type="Pfam" id="PF21799">
    <property type="entry name" value="MurD-like_N"/>
    <property type="match status" value="1"/>
</dbReference>
<dbReference type="InterPro" id="IPR036615">
    <property type="entry name" value="Mur_ligase_C_dom_sf"/>
</dbReference>
<dbReference type="PATRIC" id="fig|1348662.3.peg.1309"/>
<dbReference type="GO" id="GO:0008360">
    <property type="term" value="P:regulation of cell shape"/>
    <property type="evidence" value="ECO:0007669"/>
    <property type="project" value="UniProtKB-KW"/>
</dbReference>
<comment type="similarity">
    <text evidence="7">Belongs to the MurCDEF family.</text>
</comment>
<dbReference type="HAMAP" id="MF_00639">
    <property type="entry name" value="MurD"/>
    <property type="match status" value="1"/>
</dbReference>
<gene>
    <name evidence="7" type="primary">murD</name>
    <name evidence="11" type="ORF">CARG_06665</name>
</gene>
<dbReference type="GO" id="GO:0009252">
    <property type="term" value="P:peptidoglycan biosynthetic process"/>
    <property type="evidence" value="ECO:0007669"/>
    <property type="project" value="UniProtKB-UniRule"/>
</dbReference>
<reference evidence="11 12" key="1">
    <citation type="journal article" date="2013" name="Genome Announc.">
        <title>Whole-Genome Sequence of the Clinical Strain Corynebacterium argentoratense DSM 44202, Isolated from a Human Throat Specimen.</title>
        <authorList>
            <person name="Bomholt C."/>
            <person name="Glaub A."/>
            <person name="Gravermann K."/>
            <person name="Albersmeier A."/>
            <person name="Brinkrolf K."/>
            <person name="Ruckert C."/>
            <person name="Tauch A."/>
        </authorList>
    </citation>
    <scope>NUCLEOTIDE SEQUENCE [LARGE SCALE GENOMIC DNA]</scope>
    <source>
        <strain evidence="11">DSM 44202</strain>
    </source>
</reference>
<dbReference type="Pfam" id="PF02875">
    <property type="entry name" value="Mur_ligase_C"/>
    <property type="match status" value="1"/>
</dbReference>
<dbReference type="Gene3D" id="3.90.190.20">
    <property type="entry name" value="Mur ligase, C-terminal domain"/>
    <property type="match status" value="1"/>
</dbReference>
<comment type="pathway">
    <text evidence="2 7 8">Cell wall biogenesis; peptidoglycan biosynthesis.</text>
</comment>
<feature type="domain" description="Mur ligase C-terminal" evidence="9">
    <location>
        <begin position="313"/>
        <end position="432"/>
    </location>
</feature>
<dbReference type="STRING" id="1348662.CARG_06665"/>
<keyword evidence="7 8" id="KW-0132">Cell division</keyword>
<feature type="domain" description="Mur ligase central" evidence="10">
    <location>
        <begin position="120"/>
        <end position="231"/>
    </location>
</feature>
<dbReference type="Pfam" id="PF08245">
    <property type="entry name" value="Mur_ligase_M"/>
    <property type="match status" value="1"/>
</dbReference>
<dbReference type="EMBL" id="CP006365">
    <property type="protein sequence ID" value="AGU15457.1"/>
    <property type="molecule type" value="Genomic_DNA"/>
</dbReference>
<proteinExistence type="inferred from homology"/>
<evidence type="ECO:0000256" key="6">
    <source>
        <dbReference type="ARBA" id="ARBA00022840"/>
    </source>
</evidence>
<comment type="catalytic activity">
    <reaction evidence="7 8">
        <text>UDP-N-acetyl-alpha-D-muramoyl-L-alanine + D-glutamate + ATP = UDP-N-acetyl-alpha-D-muramoyl-L-alanyl-D-glutamate + ADP + phosphate + H(+)</text>
        <dbReference type="Rhea" id="RHEA:16429"/>
        <dbReference type="ChEBI" id="CHEBI:15378"/>
        <dbReference type="ChEBI" id="CHEBI:29986"/>
        <dbReference type="ChEBI" id="CHEBI:30616"/>
        <dbReference type="ChEBI" id="CHEBI:43474"/>
        <dbReference type="ChEBI" id="CHEBI:83898"/>
        <dbReference type="ChEBI" id="CHEBI:83900"/>
        <dbReference type="ChEBI" id="CHEBI:456216"/>
        <dbReference type="EC" id="6.3.2.9"/>
    </reaction>
</comment>
<name>U3GZN8_9CORY</name>
<dbReference type="SUPFAM" id="SSF53623">
    <property type="entry name" value="MurD-like peptide ligases, catalytic domain"/>
    <property type="match status" value="1"/>
</dbReference>
<keyword evidence="7 8" id="KW-0573">Peptidoglycan synthesis</keyword>
<dbReference type="GO" id="GO:0005524">
    <property type="term" value="F:ATP binding"/>
    <property type="evidence" value="ECO:0007669"/>
    <property type="project" value="UniProtKB-UniRule"/>
</dbReference>
<accession>U3GZN8</accession>
<dbReference type="GO" id="GO:0051301">
    <property type="term" value="P:cell division"/>
    <property type="evidence" value="ECO:0007669"/>
    <property type="project" value="UniProtKB-KW"/>
</dbReference>
<evidence type="ECO:0000256" key="7">
    <source>
        <dbReference type="HAMAP-Rule" id="MF_00639"/>
    </source>
</evidence>
<dbReference type="PANTHER" id="PTHR43692">
    <property type="entry name" value="UDP-N-ACETYLMURAMOYLALANINE--D-GLUTAMATE LIGASE"/>
    <property type="match status" value="1"/>
</dbReference>
<sequence length="458" mass="46954">MCEFSAESLGRVVVAGAGVSGAGCARLLARVGADVRVADDNETARFRVQEATEVEAWSTAQLRESLDSVDLVVTSPGWRPDSAVLVAAAEAGVEVIGDVELAWRLDSAGACGAPRTWLAITGTNGKTTTTAMAAAMLSEGGFKAEAVGNIGVSVSDALLAEPRIDVIVAELSSFQLHWSSTIHPAAGVLLNLADDHIDWHGSFDAYALAKAKLLDSDVAIISRDDAAVVRVAGARDVIAFGSGIPLDGELGVEDGMLVDRAFGGGVLASAEGISPAGPAGVYDALAAAALARSQGVEPQAIARALDTFEVSGHRGQVVHEHNGVAFVDNSKATNPHAADAALRGQSGVHWVAGGQLKGADVAELVREHAPHMAAAYLMGVDREVIRQALLDARPDLPIVVTDSTDPVAATEELVAAAAAAAQPGQSVVLAPAAASLDMFTGMGQRGDLFADAARRFAR</sequence>
<evidence type="ECO:0000256" key="2">
    <source>
        <dbReference type="ARBA" id="ARBA00004752"/>
    </source>
</evidence>
<keyword evidence="7 8" id="KW-0133">Cell shape</keyword>
<keyword evidence="3 7" id="KW-0963">Cytoplasm</keyword>
<keyword evidence="4 7" id="KW-0436">Ligase</keyword>
<dbReference type="OrthoDB" id="9809796at2"/>
<dbReference type="GO" id="GO:0071555">
    <property type="term" value="P:cell wall organization"/>
    <property type="evidence" value="ECO:0007669"/>
    <property type="project" value="UniProtKB-KW"/>
</dbReference>
<keyword evidence="5 7" id="KW-0547">Nucleotide-binding</keyword>
<dbReference type="NCBIfam" id="TIGR01087">
    <property type="entry name" value="murD"/>
    <property type="match status" value="1"/>
</dbReference>
<evidence type="ECO:0000256" key="1">
    <source>
        <dbReference type="ARBA" id="ARBA00004496"/>
    </source>
</evidence>
<evidence type="ECO:0000256" key="5">
    <source>
        <dbReference type="ARBA" id="ARBA00022741"/>
    </source>
</evidence>
<evidence type="ECO:0000313" key="11">
    <source>
        <dbReference type="EMBL" id="AGU15457.1"/>
    </source>
</evidence>
<keyword evidence="7 8" id="KW-0961">Cell wall biogenesis/degradation</keyword>
<evidence type="ECO:0000259" key="9">
    <source>
        <dbReference type="Pfam" id="PF02875"/>
    </source>
</evidence>
<feature type="binding site" evidence="7">
    <location>
        <begin position="122"/>
        <end position="128"/>
    </location>
    <ligand>
        <name>ATP</name>
        <dbReference type="ChEBI" id="CHEBI:30616"/>
    </ligand>
</feature>
<keyword evidence="6 7" id="KW-0067">ATP-binding</keyword>
<organism evidence="11 12">
    <name type="scientific">Corynebacterium argentoratense DSM 44202</name>
    <dbReference type="NCBI Taxonomy" id="1348662"/>
    <lineage>
        <taxon>Bacteria</taxon>
        <taxon>Bacillati</taxon>
        <taxon>Actinomycetota</taxon>
        <taxon>Actinomycetes</taxon>
        <taxon>Mycobacteriales</taxon>
        <taxon>Corynebacteriaceae</taxon>
        <taxon>Corynebacterium</taxon>
    </lineage>
</organism>
<dbReference type="KEGG" id="caz:CARG_06665"/>
<evidence type="ECO:0000256" key="8">
    <source>
        <dbReference type="RuleBase" id="RU003664"/>
    </source>
</evidence>
<keyword evidence="12" id="KW-1185">Reference proteome</keyword>
<dbReference type="RefSeq" id="WP_020976615.1">
    <property type="nucleotide sequence ID" value="NC_022198.1"/>
</dbReference>
<dbReference type="SUPFAM" id="SSF51984">
    <property type="entry name" value="MurCD N-terminal domain"/>
    <property type="match status" value="1"/>
</dbReference>
<dbReference type="HOGENOM" id="CLU_032540_0_0_11"/>
<dbReference type="eggNOG" id="COG0771">
    <property type="taxonomic scope" value="Bacteria"/>
</dbReference>
<evidence type="ECO:0000259" key="10">
    <source>
        <dbReference type="Pfam" id="PF08245"/>
    </source>
</evidence>